<feature type="non-terminal residue" evidence="4">
    <location>
        <position position="1"/>
    </location>
</feature>
<proteinExistence type="predicted"/>
<organism evidence="4 5">
    <name type="scientific">Geodia barretti</name>
    <name type="common">Barrett's horny sponge</name>
    <dbReference type="NCBI Taxonomy" id="519541"/>
    <lineage>
        <taxon>Eukaryota</taxon>
        <taxon>Metazoa</taxon>
        <taxon>Porifera</taxon>
        <taxon>Demospongiae</taxon>
        <taxon>Heteroscleromorpha</taxon>
        <taxon>Tetractinellida</taxon>
        <taxon>Astrophorina</taxon>
        <taxon>Geodiidae</taxon>
        <taxon>Geodia</taxon>
    </lineage>
</organism>
<evidence type="ECO:0000313" key="5">
    <source>
        <dbReference type="Proteomes" id="UP001174909"/>
    </source>
</evidence>
<keyword evidence="2" id="KW-0472">Membrane</keyword>
<accession>A0AA35WPQ4</accession>
<sequence>RDSTTVTQGTVTVLNDPVTAQYTHTLTVTTAGVYMCTVANNKPSSASSASFTLEGPPHPTDVTAVQDSPTSIRVIWTPPSPLGDTTGYRISFTGGSDVDIDGGSTNSYTLTGLTNGQTYTISIVAIVPNRPTSAPFEVRGITLVGVPEKPVVDMDSIETSPTTITISWALPPDVTGSEVSWELTEQTRRIQVRNAERGTSGQLPADQNSYTIDKLRSGTSYDITVTVFNPAGSSSTTFTRSTEGGMTVAESTSCECDNTSAIIGGVVAVAFMITTSLTVIVVVILVL</sequence>
<keyword evidence="1" id="KW-0677">Repeat</keyword>
<dbReference type="EMBL" id="CASHTH010002322">
    <property type="protein sequence ID" value="CAI8028269.1"/>
    <property type="molecule type" value="Genomic_DNA"/>
</dbReference>
<dbReference type="Pfam" id="PF00041">
    <property type="entry name" value="fn3"/>
    <property type="match status" value="2"/>
</dbReference>
<keyword evidence="5" id="KW-1185">Reference proteome</keyword>
<protein>
    <submittedName>
        <fullName evidence="4">Down syndrome cell adhesion molecule</fullName>
    </submittedName>
</protein>
<gene>
    <name evidence="4" type="ORF">GBAR_LOCUS16140</name>
</gene>
<feature type="domain" description="Fibronectin type-III" evidence="3">
    <location>
        <begin position="58"/>
        <end position="149"/>
    </location>
</feature>
<dbReference type="CDD" id="cd00063">
    <property type="entry name" value="FN3"/>
    <property type="match status" value="2"/>
</dbReference>
<dbReference type="InterPro" id="IPR050991">
    <property type="entry name" value="ECM_Regulatory_Proteins"/>
</dbReference>
<dbReference type="InterPro" id="IPR003961">
    <property type="entry name" value="FN3_dom"/>
</dbReference>
<evidence type="ECO:0000256" key="2">
    <source>
        <dbReference type="SAM" id="Phobius"/>
    </source>
</evidence>
<dbReference type="AlphaFoldDB" id="A0AA35WPQ4"/>
<evidence type="ECO:0000259" key="3">
    <source>
        <dbReference type="PROSITE" id="PS50853"/>
    </source>
</evidence>
<evidence type="ECO:0000313" key="4">
    <source>
        <dbReference type="EMBL" id="CAI8028269.1"/>
    </source>
</evidence>
<evidence type="ECO:0000256" key="1">
    <source>
        <dbReference type="ARBA" id="ARBA00022737"/>
    </source>
</evidence>
<dbReference type="PROSITE" id="PS50853">
    <property type="entry name" value="FN3"/>
    <property type="match status" value="2"/>
</dbReference>
<name>A0AA35WPQ4_GEOBA</name>
<comment type="caution">
    <text evidence="4">The sequence shown here is derived from an EMBL/GenBank/DDBJ whole genome shotgun (WGS) entry which is preliminary data.</text>
</comment>
<reference evidence="4" key="1">
    <citation type="submission" date="2023-03" db="EMBL/GenBank/DDBJ databases">
        <authorList>
            <person name="Steffen K."/>
            <person name="Cardenas P."/>
        </authorList>
    </citation>
    <scope>NUCLEOTIDE SEQUENCE</scope>
</reference>
<dbReference type="SMART" id="SM00060">
    <property type="entry name" value="FN3"/>
    <property type="match status" value="2"/>
</dbReference>
<feature type="non-terminal residue" evidence="4">
    <location>
        <position position="287"/>
    </location>
</feature>
<keyword evidence="2" id="KW-1133">Transmembrane helix</keyword>
<dbReference type="InterPro" id="IPR013783">
    <property type="entry name" value="Ig-like_fold"/>
</dbReference>
<keyword evidence="2" id="KW-0812">Transmembrane</keyword>
<dbReference type="PANTHER" id="PTHR46708">
    <property type="entry name" value="TENASCIN"/>
    <property type="match status" value="1"/>
</dbReference>
<dbReference type="SUPFAM" id="SSF49265">
    <property type="entry name" value="Fibronectin type III"/>
    <property type="match status" value="1"/>
</dbReference>
<feature type="transmembrane region" description="Helical" evidence="2">
    <location>
        <begin position="261"/>
        <end position="286"/>
    </location>
</feature>
<dbReference type="InterPro" id="IPR036116">
    <property type="entry name" value="FN3_sf"/>
</dbReference>
<feature type="domain" description="Fibronectin type-III" evidence="3">
    <location>
        <begin position="150"/>
        <end position="245"/>
    </location>
</feature>
<dbReference type="Gene3D" id="2.60.40.10">
    <property type="entry name" value="Immunoglobulins"/>
    <property type="match status" value="2"/>
</dbReference>
<dbReference type="PANTHER" id="PTHR46708:SF2">
    <property type="entry name" value="FIBRONECTIN TYPE-III DOMAIN-CONTAINING PROTEIN"/>
    <property type="match status" value="1"/>
</dbReference>
<dbReference type="Proteomes" id="UP001174909">
    <property type="component" value="Unassembled WGS sequence"/>
</dbReference>